<keyword evidence="1" id="KW-0812">Transmembrane</keyword>
<organism evidence="2 3">
    <name type="scientific">Methanobacterium subterraneum</name>
    <dbReference type="NCBI Taxonomy" id="59277"/>
    <lineage>
        <taxon>Archaea</taxon>
        <taxon>Methanobacteriati</taxon>
        <taxon>Methanobacteriota</taxon>
        <taxon>Methanomada group</taxon>
        <taxon>Methanobacteria</taxon>
        <taxon>Methanobacteriales</taxon>
        <taxon>Methanobacteriaceae</taxon>
        <taxon>Methanobacterium</taxon>
    </lineage>
</organism>
<keyword evidence="1" id="KW-1133">Transmembrane helix</keyword>
<dbReference type="GeneID" id="35120326"/>
<accession>A0A2H4VA10</accession>
<dbReference type="EMBL" id="CP017766">
    <property type="protein sequence ID" value="AUB54910.1"/>
    <property type="molecule type" value="Genomic_DNA"/>
</dbReference>
<evidence type="ECO:0008006" key="4">
    <source>
        <dbReference type="Google" id="ProtNLM"/>
    </source>
</evidence>
<proteinExistence type="predicted"/>
<feature type="transmembrane region" description="Helical" evidence="1">
    <location>
        <begin position="16"/>
        <end position="42"/>
    </location>
</feature>
<evidence type="ECO:0000313" key="3">
    <source>
        <dbReference type="Proteomes" id="UP000232806"/>
    </source>
</evidence>
<protein>
    <recommendedName>
        <fullName evidence="4">CBS domain-containing protein</fullName>
    </recommendedName>
</protein>
<dbReference type="RefSeq" id="WP_100904887.1">
    <property type="nucleotide sequence ID" value="NZ_CP017766.1"/>
</dbReference>
<gene>
    <name evidence="2" type="ORF">BK007_01995</name>
</gene>
<name>A0A2H4VA10_9EURY</name>
<dbReference type="Proteomes" id="UP000232806">
    <property type="component" value="Chromosome"/>
</dbReference>
<evidence type="ECO:0000313" key="2">
    <source>
        <dbReference type="EMBL" id="AUB54910.1"/>
    </source>
</evidence>
<keyword evidence="1" id="KW-0472">Membrane</keyword>
<sequence>MVSTDRFRRGFWTPEFALVTVMLFSLIILIFLVLGVPTDWLVPISSTNSTLASTEVLEFRRTILTVIITAFGAWVGAGAAYFFGRENLRVASQSLLDMREPSAKEILNQLSIKDLLPKPITWKVKSDDEIESVVDKLKKEPKLWFIPVKKDDGKYTIIHEEAIWRFLDNVQISKNTLSYNDIKKKPMNEVLTYIDSNKDLKFLKDIHVSTSLEKSAADTYNQMIAEDKTLAIIIALESDQPTHYITSSDIKDSLMKKLSVI</sequence>
<evidence type="ECO:0000256" key="1">
    <source>
        <dbReference type="SAM" id="Phobius"/>
    </source>
</evidence>
<reference evidence="2 3" key="1">
    <citation type="submission" date="2016-10" db="EMBL/GenBank/DDBJ databases">
        <title>Comparative genomics between deep and shallow subseafloor isolates.</title>
        <authorList>
            <person name="Ishii S."/>
            <person name="Miller J.R."/>
            <person name="Sutton G."/>
            <person name="Suzuki S."/>
            <person name="Methe B."/>
            <person name="Inagaki F."/>
            <person name="Imachi H."/>
        </authorList>
    </citation>
    <scope>NUCLEOTIDE SEQUENCE [LARGE SCALE GENOMIC DNA]</scope>
    <source>
        <strain evidence="2 3">MO-MB1</strain>
    </source>
</reference>
<dbReference type="AlphaFoldDB" id="A0A2H4VA10"/>
<feature type="transmembrane region" description="Helical" evidence="1">
    <location>
        <begin position="62"/>
        <end position="83"/>
    </location>
</feature>